<reference evidence="3 4" key="1">
    <citation type="submission" date="2011-04" db="EMBL/GenBank/DDBJ databases">
        <authorList>
            <person name="Muzny D."/>
            <person name="Qin X."/>
            <person name="Deng J."/>
            <person name="Jiang H."/>
            <person name="Liu Y."/>
            <person name="Qu J."/>
            <person name="Song X.-Z."/>
            <person name="Zhang L."/>
            <person name="Thornton R."/>
            <person name="Coyle M."/>
            <person name="Francisco L."/>
            <person name="Jackson L."/>
            <person name="Javaid M."/>
            <person name="Korchina V."/>
            <person name="Kovar C."/>
            <person name="Mata R."/>
            <person name="Mathew T."/>
            <person name="Ngo R."/>
            <person name="Nguyen L."/>
            <person name="Nguyen N."/>
            <person name="Okwuonu G."/>
            <person name="Ongeri F."/>
            <person name="Pham C."/>
            <person name="Simmons D."/>
            <person name="Wilczek-Boney K."/>
            <person name="Hale W."/>
            <person name="Jakkamsetti A."/>
            <person name="Pham P."/>
            <person name="Ruth R."/>
            <person name="San Lucas F."/>
            <person name="Warren J."/>
            <person name="Zhang J."/>
            <person name="Zhao Z."/>
            <person name="Zhou C."/>
            <person name="Zhu D."/>
            <person name="Lee S."/>
            <person name="Bess C."/>
            <person name="Blankenburg K."/>
            <person name="Forbes L."/>
            <person name="Fu Q."/>
            <person name="Gubbala S."/>
            <person name="Hirani K."/>
            <person name="Jayaseelan J.C."/>
            <person name="Lara F."/>
            <person name="Munidasa M."/>
            <person name="Palculict T."/>
            <person name="Patil S."/>
            <person name="Pu L.-L."/>
            <person name="Saada N."/>
            <person name="Tang L."/>
            <person name="Weissenberger G."/>
            <person name="Zhu Y."/>
            <person name="Hemphill L."/>
            <person name="Shang Y."/>
            <person name="Youmans B."/>
            <person name="Ayvaz T."/>
            <person name="Ross M."/>
            <person name="Santibanez J."/>
            <person name="Aqrawi P."/>
            <person name="Gross S."/>
            <person name="Joshi V."/>
            <person name="Fowler G."/>
            <person name="Nazareth L."/>
            <person name="Reid J."/>
            <person name="Worley K."/>
            <person name="Petrosino J."/>
            <person name="Highlander S."/>
            <person name="Gibbs R."/>
        </authorList>
    </citation>
    <scope>NUCLEOTIDE SEQUENCE [LARGE SCALE GENOMIC DNA]</scope>
    <source>
        <strain evidence="3 4">DSM 2778</strain>
    </source>
</reference>
<proteinExistence type="predicted"/>
<feature type="domain" description="TerB N-terminal" evidence="1">
    <location>
        <begin position="32"/>
        <end position="207"/>
    </location>
</feature>
<accession>F5RP67</accession>
<dbReference type="AlphaFoldDB" id="F5RP67"/>
<evidence type="ECO:0000313" key="3">
    <source>
        <dbReference type="EMBL" id="EGK57883.1"/>
    </source>
</evidence>
<dbReference type="InterPro" id="IPR028932">
    <property type="entry name" value="TerB-C"/>
</dbReference>
<dbReference type="Pfam" id="PF15615">
    <property type="entry name" value="TerB_C"/>
    <property type="match status" value="1"/>
</dbReference>
<feature type="domain" description="TerB-C" evidence="2">
    <location>
        <begin position="359"/>
        <end position="491"/>
    </location>
</feature>
<dbReference type="HOGENOM" id="CLU_025050_0_0_9"/>
<evidence type="ECO:0000259" key="1">
    <source>
        <dbReference type="Pfam" id="PF13208"/>
    </source>
</evidence>
<dbReference type="eggNOG" id="ENOG502ZCFF">
    <property type="taxonomic scope" value="Bacteria"/>
</dbReference>
<dbReference type="Pfam" id="PF13208">
    <property type="entry name" value="TerB_N"/>
    <property type="match status" value="1"/>
</dbReference>
<name>F5RP67_9FIRM</name>
<dbReference type="Proteomes" id="UP000004067">
    <property type="component" value="Unassembled WGS sequence"/>
</dbReference>
<keyword evidence="4" id="KW-1185">Reference proteome</keyword>
<organism evidence="3 4">
    <name type="scientific">Centipeda periodontii DSM 2778</name>
    <dbReference type="NCBI Taxonomy" id="888060"/>
    <lineage>
        <taxon>Bacteria</taxon>
        <taxon>Bacillati</taxon>
        <taxon>Bacillota</taxon>
        <taxon>Negativicutes</taxon>
        <taxon>Selenomonadales</taxon>
        <taxon>Selenomonadaceae</taxon>
        <taxon>Centipeda</taxon>
    </lineage>
</organism>
<dbReference type="STRING" id="888060.HMPREF9081_2053"/>
<dbReference type="EMBL" id="AFHQ01000052">
    <property type="protein sequence ID" value="EGK57883.1"/>
    <property type="molecule type" value="Genomic_DNA"/>
</dbReference>
<sequence length="500" mass="57535">MGNGWAAEILRRLAAHLYRDEAIPKAPTPTPKQPTPKLLRAMRSLVTTSHDSWQSRAELFLKQARLMVNYEDDYVYKGVVNQYFPTYDSLSNAQLRGYFTWRTALRRGIVEKKGMSYASLYVYELLHLIGCRDAQDAYEKLHAFCESYRVLDPQIGRYIAEWEDEFVIYYGLDPKLMTWRGDALARQKQDEAIDVMLHRAEHTAAEVMAAVCVLSSYRLERSKLYRAHTDEVNAVTLRVLDRVTEYYEKHRQISAFADLIAVEQTVPMRLFSSAVFQPPKEEPDRVYEIHPLRRYECVSGYWALHSYERADRAPQRLGAILRGIDAALRARFDLAAIQPPKLKKWQEKIIQEEIETFFREQKAAEARRVRLDFSKLARIRADADVTQERLVVEEGEELILPVSAAEPSVPPAPADERLVDEGADVSEVLDAVELRLLRALLAAESIVWVRSEGHMLSVLVDGINEKLYDDFEDTVIEGDPPAVVPDYRDELIERYLHGSE</sequence>
<evidence type="ECO:0000313" key="4">
    <source>
        <dbReference type="Proteomes" id="UP000004067"/>
    </source>
</evidence>
<protein>
    <recommendedName>
        <fullName evidence="5">TerB-C domain-containing protein</fullName>
    </recommendedName>
</protein>
<evidence type="ECO:0008006" key="5">
    <source>
        <dbReference type="Google" id="ProtNLM"/>
    </source>
</evidence>
<evidence type="ECO:0000259" key="2">
    <source>
        <dbReference type="Pfam" id="PF15615"/>
    </source>
</evidence>
<gene>
    <name evidence="3" type="ORF">HMPREF9081_2053</name>
</gene>
<dbReference type="RefSeq" id="WP_006307131.1">
    <property type="nucleotide sequence ID" value="NZ_GL892076.1"/>
</dbReference>
<dbReference type="InterPro" id="IPR025266">
    <property type="entry name" value="TerB_N"/>
</dbReference>
<comment type="caution">
    <text evidence="3">The sequence shown here is derived from an EMBL/GenBank/DDBJ whole genome shotgun (WGS) entry which is preliminary data.</text>
</comment>
<dbReference type="OrthoDB" id="2663344at2"/>